<dbReference type="KEGG" id="afs:AFR_08870"/>
<name>U5VSY3_9ACTN</name>
<feature type="domain" description="N-acetyltransferase" evidence="3">
    <location>
        <begin position="2"/>
        <end position="168"/>
    </location>
</feature>
<dbReference type="STRING" id="1246995.AFR_08870"/>
<sequence>MITIRTVAADAPDAVALVRSYLGEMVDRYHGRPMPGSAVDAALADEPADDVAVLLVAYRMIADRAVSGQTVSDRGGEPVGCVGLRPAEAGTGEITKMYVRPEARRLGIGRRLLSAVEDEARARDLHTLRLDTRNDLTEARAMYAAAGYVEIPPHRDRLYADHWFAKSL</sequence>
<keyword evidence="2" id="KW-0012">Acyltransferase</keyword>
<dbReference type="RefSeq" id="WP_023359594.1">
    <property type="nucleotide sequence ID" value="NC_022657.1"/>
</dbReference>
<dbReference type="HOGENOM" id="CLU_013985_11_6_11"/>
<protein>
    <submittedName>
        <fullName evidence="4">N-acetyltransferase GCN5</fullName>
    </submittedName>
</protein>
<dbReference type="InterPro" id="IPR050832">
    <property type="entry name" value="Bact_Acetyltransf"/>
</dbReference>
<evidence type="ECO:0000259" key="3">
    <source>
        <dbReference type="PROSITE" id="PS51186"/>
    </source>
</evidence>
<dbReference type="InterPro" id="IPR016181">
    <property type="entry name" value="Acyl_CoA_acyltransferase"/>
</dbReference>
<dbReference type="Pfam" id="PF00583">
    <property type="entry name" value="Acetyltransf_1"/>
    <property type="match status" value="1"/>
</dbReference>
<dbReference type="PATRIC" id="fig|1246995.3.peg.1805"/>
<dbReference type="PANTHER" id="PTHR43877">
    <property type="entry name" value="AMINOALKYLPHOSPHONATE N-ACETYLTRANSFERASE-RELATED-RELATED"/>
    <property type="match status" value="1"/>
</dbReference>
<dbReference type="GO" id="GO:0016747">
    <property type="term" value="F:acyltransferase activity, transferring groups other than amino-acyl groups"/>
    <property type="evidence" value="ECO:0007669"/>
    <property type="project" value="InterPro"/>
</dbReference>
<dbReference type="SUPFAM" id="SSF55729">
    <property type="entry name" value="Acyl-CoA N-acyltransferases (Nat)"/>
    <property type="match status" value="1"/>
</dbReference>
<accession>U5VSY3</accession>
<keyword evidence="1 4" id="KW-0808">Transferase</keyword>
<evidence type="ECO:0000313" key="5">
    <source>
        <dbReference type="Proteomes" id="UP000017746"/>
    </source>
</evidence>
<organism evidence="4 5">
    <name type="scientific">Actinoplanes friuliensis DSM 7358</name>
    <dbReference type="NCBI Taxonomy" id="1246995"/>
    <lineage>
        <taxon>Bacteria</taxon>
        <taxon>Bacillati</taxon>
        <taxon>Actinomycetota</taxon>
        <taxon>Actinomycetes</taxon>
        <taxon>Micromonosporales</taxon>
        <taxon>Micromonosporaceae</taxon>
        <taxon>Actinoplanes</taxon>
    </lineage>
</organism>
<reference evidence="4 5" key="1">
    <citation type="journal article" date="2014" name="J. Biotechnol.">
        <title>Complete genome sequence of the actinobacterium Actinoplanes friuliensis HAG 010964, producer of the lipopeptide antibiotic friulimycin.</title>
        <authorList>
            <person name="Ruckert C."/>
            <person name="Szczepanowski R."/>
            <person name="Albersmeier A."/>
            <person name="Goesmann A."/>
            <person name="Fischer N."/>
            <person name="Steinkamper A."/>
            <person name="Puhler A."/>
            <person name="Biener R."/>
            <person name="Schwartz D."/>
            <person name="Kalinowski J."/>
        </authorList>
    </citation>
    <scope>NUCLEOTIDE SEQUENCE [LARGE SCALE GENOMIC DNA]</scope>
    <source>
        <strain evidence="4 5">DSM 7358</strain>
    </source>
</reference>
<evidence type="ECO:0000313" key="4">
    <source>
        <dbReference type="EMBL" id="AGZ40063.1"/>
    </source>
</evidence>
<evidence type="ECO:0000256" key="2">
    <source>
        <dbReference type="ARBA" id="ARBA00023315"/>
    </source>
</evidence>
<dbReference type="Proteomes" id="UP000017746">
    <property type="component" value="Chromosome"/>
</dbReference>
<dbReference type="CDD" id="cd04301">
    <property type="entry name" value="NAT_SF"/>
    <property type="match status" value="1"/>
</dbReference>
<dbReference type="EMBL" id="CP006272">
    <property type="protein sequence ID" value="AGZ40063.1"/>
    <property type="molecule type" value="Genomic_DNA"/>
</dbReference>
<dbReference type="PANTHER" id="PTHR43877:SF2">
    <property type="entry name" value="AMINOALKYLPHOSPHONATE N-ACETYLTRANSFERASE-RELATED"/>
    <property type="match status" value="1"/>
</dbReference>
<dbReference type="OrthoDB" id="3174517at2"/>
<keyword evidence="5" id="KW-1185">Reference proteome</keyword>
<evidence type="ECO:0000256" key="1">
    <source>
        <dbReference type="ARBA" id="ARBA00022679"/>
    </source>
</evidence>
<proteinExistence type="predicted"/>
<dbReference type="InterPro" id="IPR000182">
    <property type="entry name" value="GNAT_dom"/>
</dbReference>
<dbReference type="Gene3D" id="3.40.630.30">
    <property type="match status" value="1"/>
</dbReference>
<dbReference type="eggNOG" id="COG0456">
    <property type="taxonomic scope" value="Bacteria"/>
</dbReference>
<dbReference type="AlphaFoldDB" id="U5VSY3"/>
<dbReference type="PROSITE" id="PS51186">
    <property type="entry name" value="GNAT"/>
    <property type="match status" value="1"/>
</dbReference>
<gene>
    <name evidence="4" type="ORF">AFR_08870</name>
</gene>